<evidence type="ECO:0000256" key="1">
    <source>
        <dbReference type="ARBA" id="ARBA00022729"/>
    </source>
</evidence>
<dbReference type="Pfam" id="PF01497">
    <property type="entry name" value="Peripla_BP_2"/>
    <property type="match status" value="1"/>
</dbReference>
<gene>
    <name evidence="4" type="ORF">ENR21_00755</name>
    <name evidence="3" type="ORF">ENW66_06375</name>
</gene>
<feature type="domain" description="Fe/B12 periplasmic-binding" evidence="2">
    <location>
        <begin position="52"/>
        <end position="310"/>
    </location>
</feature>
<dbReference type="EMBL" id="DSQD01000022">
    <property type="protein sequence ID" value="HGF86995.1"/>
    <property type="molecule type" value="Genomic_DNA"/>
</dbReference>
<dbReference type="CDD" id="cd01143">
    <property type="entry name" value="YvrC"/>
    <property type="match status" value="1"/>
</dbReference>
<dbReference type="Gene3D" id="3.40.50.1980">
    <property type="entry name" value="Nitrogenase molybdenum iron protein domain"/>
    <property type="match status" value="2"/>
</dbReference>
<dbReference type="InterPro" id="IPR050902">
    <property type="entry name" value="ABC_Transporter_SBP"/>
</dbReference>
<organism evidence="3">
    <name type="scientific">Archaeoglobus fulgidus</name>
    <dbReference type="NCBI Taxonomy" id="2234"/>
    <lineage>
        <taxon>Archaea</taxon>
        <taxon>Methanobacteriati</taxon>
        <taxon>Methanobacteriota</taxon>
        <taxon>Archaeoglobi</taxon>
        <taxon>Archaeoglobales</taxon>
        <taxon>Archaeoglobaceae</taxon>
        <taxon>Archaeoglobus</taxon>
    </lineage>
</organism>
<dbReference type="InterPro" id="IPR002491">
    <property type="entry name" value="ABC_transptr_periplasmic_BD"/>
</dbReference>
<dbReference type="AlphaFoldDB" id="A0A7C3RDP8"/>
<dbReference type="EMBL" id="DTLB01000038">
    <property type="protein sequence ID" value="HFW32561.1"/>
    <property type="molecule type" value="Genomic_DNA"/>
</dbReference>
<dbReference type="PANTHER" id="PTHR30535">
    <property type="entry name" value="VITAMIN B12-BINDING PROTEIN"/>
    <property type="match status" value="1"/>
</dbReference>
<dbReference type="SUPFAM" id="SSF53807">
    <property type="entry name" value="Helical backbone' metal receptor"/>
    <property type="match status" value="1"/>
</dbReference>
<dbReference type="NCBIfam" id="NF038402">
    <property type="entry name" value="TroA_like"/>
    <property type="match status" value="1"/>
</dbReference>
<sequence>MKKFAVLLLTTILLCLCTSPLKEEVSFNLTEIFNATPLDDTGHRIPEGKPQRIVSLAPSNTEILFAIGVGDRVVGVTDYCNYPPEVVEKRKMGEIASIGGYTTINIERVISLNPDLVVASYGNGIENIEMLRRMGLRVIAFDPKTVEDVMKDIVLIGIATGEKENATRLVKEMLEKIERVRENVRDKPKLRVAHILWYDPIFVSGKKTFVDDVIKLSGGENVFNFEGWRAVSVEDLIAENPEVILVSSGSGMGGGRDVIYEWVLSDKRLSGIKAVKESRICVVDADLIDRPSYRLAEAVELVARCLHPDVVTAG</sequence>
<comment type="caution">
    <text evidence="3">The sequence shown here is derived from an EMBL/GenBank/DDBJ whole genome shotgun (WGS) entry which is preliminary data.</text>
</comment>
<protein>
    <submittedName>
        <fullName evidence="3">ABC transporter substrate-binding protein</fullName>
    </submittedName>
</protein>
<accession>A0A7C3RDP8</accession>
<name>A0A7C3RDP8_ARCFL</name>
<evidence type="ECO:0000313" key="4">
    <source>
        <dbReference type="EMBL" id="HGF86995.1"/>
    </source>
</evidence>
<reference evidence="3" key="1">
    <citation type="journal article" date="2020" name="mSystems">
        <title>Genome- and Community-Level Interaction Insights into Carbon Utilization and Element Cycling Functions of Hydrothermarchaeota in Hydrothermal Sediment.</title>
        <authorList>
            <person name="Zhou Z."/>
            <person name="Liu Y."/>
            <person name="Xu W."/>
            <person name="Pan J."/>
            <person name="Luo Z.H."/>
            <person name="Li M."/>
        </authorList>
    </citation>
    <scope>NUCLEOTIDE SEQUENCE [LARGE SCALE GENOMIC DNA]</scope>
    <source>
        <strain evidence="4">SpSt-38</strain>
        <strain evidence="3">SpSt-87</strain>
    </source>
</reference>
<dbReference type="PROSITE" id="PS50983">
    <property type="entry name" value="FE_B12_PBP"/>
    <property type="match status" value="1"/>
</dbReference>
<dbReference type="PANTHER" id="PTHR30535:SF34">
    <property type="entry name" value="MOLYBDATE-BINDING PROTEIN MOLA"/>
    <property type="match status" value="1"/>
</dbReference>
<evidence type="ECO:0000259" key="2">
    <source>
        <dbReference type="PROSITE" id="PS50983"/>
    </source>
</evidence>
<evidence type="ECO:0000313" key="3">
    <source>
        <dbReference type="EMBL" id="HFW32561.1"/>
    </source>
</evidence>
<dbReference type="InterPro" id="IPR054828">
    <property type="entry name" value="Vit_B12_bind_prot"/>
</dbReference>
<proteinExistence type="predicted"/>
<keyword evidence="1" id="KW-0732">Signal</keyword>